<gene>
    <name evidence="4" type="ORF">GO755_18645</name>
</gene>
<dbReference type="InterPro" id="IPR013736">
    <property type="entry name" value="Xaa-Pro_dipept_C"/>
</dbReference>
<dbReference type="InterPro" id="IPR008979">
    <property type="entry name" value="Galactose-bd-like_sf"/>
</dbReference>
<sequence length="621" mass="70465">MKQLVYLLVGLVPLLTHAQTPDSTWFRNNYTKKEQYIPMRDGTKLFTSIYTPNDNSEKHPILISRTPYSCAPYGEKEYRPFYSNHYKEYLKEGYIMVVQDVRGRWMSEGVFEDIRPYNTAKKGKDFDEASDTYDTIDWLVKNVPNNNEKVGVFGISYPGFYTTMAALSNHPALKAASPQAPVTDWFLGDDFHHNGAFMEMDAFNFYLRRGFGFPHPKPTTVGPKGLPVPTKDSYDFYLRSGSLANLTRFAGDSVRFWNEMMQHPNLDAWWKARNVRNFVDGISPNVATLIVGGLFDAEDCFGAWSTYKAIEGKAKNNNKIIMGPWFHGQWAGRGSDGSSLGNVKFGSPTSTYYAENVEVPFFNYYLKGKGSIDKIKEANIFFTGENKWHQFEKWPPASTTDRDLYLQSNGKLGFTKPSASGAFSEYVSDPAKPVPYAEGVKANRTREYMTDDQRFAASRPDVLVFQTDILTEDLTLAGPLVADLQVSMSGTDADFIVKLIDVFPDDFQYSAADAYIMNGYQKLVRGEVFRGRFRKSFEKPEPFVPGQVTEVKYTLPDVAHTFQKGHRVMVQIQSTWFPLVDRNPQKYVDIYHAKDNDFQKATIKVFHGATAASKIILPVSK</sequence>
<name>A0A7K1SE46_9BACT</name>
<keyword evidence="1 4" id="KW-0378">Hydrolase</keyword>
<keyword evidence="2" id="KW-0732">Signal</keyword>
<accession>A0A7K1SE46</accession>
<dbReference type="RefSeq" id="WP_157586775.1">
    <property type="nucleotide sequence ID" value="NZ_WPIN01000006.1"/>
</dbReference>
<dbReference type="Gene3D" id="3.40.50.1820">
    <property type="entry name" value="alpha/beta hydrolase"/>
    <property type="match status" value="1"/>
</dbReference>
<proteinExistence type="predicted"/>
<dbReference type="Gene3D" id="1.10.3020.10">
    <property type="entry name" value="alpha-amino acid ester hydrolase ( Helical cap domain)"/>
    <property type="match status" value="1"/>
</dbReference>
<dbReference type="InterPro" id="IPR050585">
    <property type="entry name" value="Xaa-Pro_dipeptidyl-ppase/CocE"/>
</dbReference>
<evidence type="ECO:0000256" key="1">
    <source>
        <dbReference type="ARBA" id="ARBA00022801"/>
    </source>
</evidence>
<dbReference type="Gene3D" id="2.60.120.260">
    <property type="entry name" value="Galactose-binding domain-like"/>
    <property type="match status" value="1"/>
</dbReference>
<evidence type="ECO:0000313" key="4">
    <source>
        <dbReference type="EMBL" id="MVM32075.1"/>
    </source>
</evidence>
<dbReference type="SUPFAM" id="SSF49785">
    <property type="entry name" value="Galactose-binding domain-like"/>
    <property type="match status" value="1"/>
</dbReference>
<comment type="caution">
    <text evidence="4">The sequence shown here is derived from an EMBL/GenBank/DDBJ whole genome shotgun (WGS) entry which is preliminary data.</text>
</comment>
<organism evidence="4 5">
    <name type="scientific">Spirosoma arboris</name>
    <dbReference type="NCBI Taxonomy" id="2682092"/>
    <lineage>
        <taxon>Bacteria</taxon>
        <taxon>Pseudomonadati</taxon>
        <taxon>Bacteroidota</taxon>
        <taxon>Cytophagia</taxon>
        <taxon>Cytophagales</taxon>
        <taxon>Cytophagaceae</taxon>
        <taxon>Spirosoma</taxon>
    </lineage>
</organism>
<dbReference type="GO" id="GO:0008239">
    <property type="term" value="F:dipeptidyl-peptidase activity"/>
    <property type="evidence" value="ECO:0007669"/>
    <property type="project" value="InterPro"/>
</dbReference>
<feature type="signal peptide" evidence="2">
    <location>
        <begin position="1"/>
        <end position="18"/>
    </location>
</feature>
<dbReference type="AlphaFoldDB" id="A0A7K1SE46"/>
<feature type="domain" description="Xaa-Pro dipeptidyl-peptidase C-terminal" evidence="3">
    <location>
        <begin position="359"/>
        <end position="616"/>
    </location>
</feature>
<dbReference type="SUPFAM" id="SSF53474">
    <property type="entry name" value="alpha/beta-Hydrolases"/>
    <property type="match status" value="1"/>
</dbReference>
<evidence type="ECO:0000313" key="5">
    <source>
        <dbReference type="Proteomes" id="UP000436006"/>
    </source>
</evidence>
<dbReference type="Proteomes" id="UP000436006">
    <property type="component" value="Unassembled WGS sequence"/>
</dbReference>
<dbReference type="SMART" id="SM00939">
    <property type="entry name" value="PepX_C"/>
    <property type="match status" value="1"/>
</dbReference>
<dbReference type="InterPro" id="IPR000383">
    <property type="entry name" value="Xaa-Pro-like_dom"/>
</dbReference>
<reference evidence="4 5" key="1">
    <citation type="submission" date="2019-12" db="EMBL/GenBank/DDBJ databases">
        <title>Spirosoma sp. HMF4905 genome sequencing and assembly.</title>
        <authorList>
            <person name="Kang H."/>
            <person name="Cha I."/>
            <person name="Kim H."/>
            <person name="Joh K."/>
        </authorList>
    </citation>
    <scope>NUCLEOTIDE SEQUENCE [LARGE SCALE GENOMIC DNA]</scope>
    <source>
        <strain evidence="4 5">HMF4905</strain>
    </source>
</reference>
<dbReference type="InterPro" id="IPR005674">
    <property type="entry name" value="CocE/Ser_esterase"/>
</dbReference>
<keyword evidence="5" id="KW-1185">Reference proteome</keyword>
<dbReference type="PANTHER" id="PTHR43056:SF10">
    <property type="entry name" value="COCE_NOND FAMILY, PUTATIVE (AFU_ORTHOLOGUE AFUA_7G00600)-RELATED"/>
    <property type="match status" value="1"/>
</dbReference>
<evidence type="ECO:0000259" key="3">
    <source>
        <dbReference type="SMART" id="SM00939"/>
    </source>
</evidence>
<protein>
    <submittedName>
        <fullName evidence="4">CocE/NonD family hydrolase</fullName>
    </submittedName>
</protein>
<dbReference type="PANTHER" id="PTHR43056">
    <property type="entry name" value="PEPTIDASE S9 PROLYL OLIGOPEPTIDASE"/>
    <property type="match status" value="1"/>
</dbReference>
<dbReference type="InterPro" id="IPR029058">
    <property type="entry name" value="AB_hydrolase_fold"/>
</dbReference>
<dbReference type="EMBL" id="WPIN01000006">
    <property type="protein sequence ID" value="MVM32075.1"/>
    <property type="molecule type" value="Genomic_DNA"/>
</dbReference>
<feature type="chain" id="PRO_5029581904" evidence="2">
    <location>
        <begin position="19"/>
        <end position="621"/>
    </location>
</feature>
<evidence type="ECO:0000256" key="2">
    <source>
        <dbReference type="SAM" id="SignalP"/>
    </source>
</evidence>
<dbReference type="Pfam" id="PF02129">
    <property type="entry name" value="Peptidase_S15"/>
    <property type="match status" value="1"/>
</dbReference>
<dbReference type="Pfam" id="PF08530">
    <property type="entry name" value="PepX_C"/>
    <property type="match status" value="1"/>
</dbReference>
<dbReference type="NCBIfam" id="TIGR00976">
    <property type="entry name" value="CocE_NonD"/>
    <property type="match status" value="1"/>
</dbReference>